<keyword evidence="3" id="KW-1185">Reference proteome</keyword>
<reference evidence="2" key="2">
    <citation type="submission" date="2018-03" db="EMBL/GenBank/DDBJ databases">
        <title>The Triticum urartu genome reveals the dynamic nature of wheat genome evolution.</title>
        <authorList>
            <person name="Ling H."/>
            <person name="Ma B."/>
            <person name="Shi X."/>
            <person name="Liu H."/>
            <person name="Dong L."/>
            <person name="Sun H."/>
            <person name="Cao Y."/>
            <person name="Gao Q."/>
            <person name="Zheng S."/>
            <person name="Li Y."/>
            <person name="Yu Y."/>
            <person name="Du H."/>
            <person name="Qi M."/>
            <person name="Li Y."/>
            <person name="Yu H."/>
            <person name="Cui Y."/>
            <person name="Wang N."/>
            <person name="Chen C."/>
            <person name="Wu H."/>
            <person name="Zhao Y."/>
            <person name="Zhang J."/>
            <person name="Li Y."/>
            <person name="Zhou W."/>
            <person name="Zhang B."/>
            <person name="Hu W."/>
            <person name="Eijk M."/>
            <person name="Tang J."/>
            <person name="Witsenboer H."/>
            <person name="Zhao S."/>
            <person name="Li Z."/>
            <person name="Zhang A."/>
            <person name="Wang D."/>
            <person name="Liang C."/>
        </authorList>
    </citation>
    <scope>NUCLEOTIDE SEQUENCE [LARGE SCALE GENOMIC DNA]</scope>
    <source>
        <strain evidence="2">cv. G1812</strain>
    </source>
</reference>
<sequence length="166" mass="18335">PRLLLFPSARFLPPPPSLPLPLPRRSPSTSLLLRRRLVQIGLRSSPLRAGVNNGKRWGEASGSRQGEAESHDGVDSGKRWGEASGSRQGEPRRWPASAATSFPRRRREAAEPVPELPVRERSLRPPAVPRPCASSRDVDATELVKLPLCCCRRIGLDWFLLALLSI</sequence>
<evidence type="ECO:0000313" key="3">
    <source>
        <dbReference type="Proteomes" id="UP000015106"/>
    </source>
</evidence>
<reference evidence="2" key="3">
    <citation type="submission" date="2022-06" db="UniProtKB">
        <authorList>
            <consortium name="EnsemblPlants"/>
        </authorList>
    </citation>
    <scope>IDENTIFICATION</scope>
</reference>
<evidence type="ECO:0000256" key="1">
    <source>
        <dbReference type="SAM" id="MobiDB-lite"/>
    </source>
</evidence>
<dbReference type="EnsemblPlants" id="TuG1812G0100003743.01.T01">
    <property type="protein sequence ID" value="TuG1812G0100003743.01.T01"/>
    <property type="gene ID" value="TuG1812G0100003743.01"/>
</dbReference>
<name>A0A8R7P3E1_TRIUA</name>
<proteinExistence type="predicted"/>
<accession>A0A8R7P3E1</accession>
<dbReference type="AlphaFoldDB" id="A0A8R7P3E1"/>
<feature type="region of interest" description="Disordered" evidence="1">
    <location>
        <begin position="48"/>
        <end position="134"/>
    </location>
</feature>
<dbReference type="Gramene" id="TuG1812G0100003743.01.T01">
    <property type="protein sequence ID" value="TuG1812G0100003743.01.T01"/>
    <property type="gene ID" value="TuG1812G0100003743.01"/>
</dbReference>
<protein>
    <submittedName>
        <fullName evidence="2">Uncharacterized protein</fullName>
    </submittedName>
</protein>
<reference evidence="3" key="1">
    <citation type="journal article" date="2013" name="Nature">
        <title>Draft genome of the wheat A-genome progenitor Triticum urartu.</title>
        <authorList>
            <person name="Ling H.Q."/>
            <person name="Zhao S."/>
            <person name="Liu D."/>
            <person name="Wang J."/>
            <person name="Sun H."/>
            <person name="Zhang C."/>
            <person name="Fan H."/>
            <person name="Li D."/>
            <person name="Dong L."/>
            <person name="Tao Y."/>
            <person name="Gao C."/>
            <person name="Wu H."/>
            <person name="Li Y."/>
            <person name="Cui Y."/>
            <person name="Guo X."/>
            <person name="Zheng S."/>
            <person name="Wang B."/>
            <person name="Yu K."/>
            <person name="Liang Q."/>
            <person name="Yang W."/>
            <person name="Lou X."/>
            <person name="Chen J."/>
            <person name="Feng M."/>
            <person name="Jian J."/>
            <person name="Zhang X."/>
            <person name="Luo G."/>
            <person name="Jiang Y."/>
            <person name="Liu J."/>
            <person name="Wang Z."/>
            <person name="Sha Y."/>
            <person name="Zhang B."/>
            <person name="Wu H."/>
            <person name="Tang D."/>
            <person name="Shen Q."/>
            <person name="Xue P."/>
            <person name="Zou S."/>
            <person name="Wang X."/>
            <person name="Liu X."/>
            <person name="Wang F."/>
            <person name="Yang Y."/>
            <person name="An X."/>
            <person name="Dong Z."/>
            <person name="Zhang K."/>
            <person name="Zhang X."/>
            <person name="Luo M.C."/>
            <person name="Dvorak J."/>
            <person name="Tong Y."/>
            <person name="Wang J."/>
            <person name="Yang H."/>
            <person name="Li Z."/>
            <person name="Wang D."/>
            <person name="Zhang A."/>
            <person name="Wang J."/>
        </authorList>
    </citation>
    <scope>NUCLEOTIDE SEQUENCE</scope>
    <source>
        <strain evidence="3">cv. G1812</strain>
    </source>
</reference>
<organism evidence="2 3">
    <name type="scientific">Triticum urartu</name>
    <name type="common">Red wild einkorn</name>
    <name type="synonym">Crithodium urartu</name>
    <dbReference type="NCBI Taxonomy" id="4572"/>
    <lineage>
        <taxon>Eukaryota</taxon>
        <taxon>Viridiplantae</taxon>
        <taxon>Streptophyta</taxon>
        <taxon>Embryophyta</taxon>
        <taxon>Tracheophyta</taxon>
        <taxon>Spermatophyta</taxon>
        <taxon>Magnoliopsida</taxon>
        <taxon>Liliopsida</taxon>
        <taxon>Poales</taxon>
        <taxon>Poaceae</taxon>
        <taxon>BOP clade</taxon>
        <taxon>Pooideae</taxon>
        <taxon>Triticodae</taxon>
        <taxon>Triticeae</taxon>
        <taxon>Triticinae</taxon>
        <taxon>Triticum</taxon>
    </lineage>
</organism>
<dbReference type="Proteomes" id="UP000015106">
    <property type="component" value="Chromosome 1"/>
</dbReference>
<feature type="compositionally biased region" description="Basic and acidic residues" evidence="1">
    <location>
        <begin position="66"/>
        <end position="81"/>
    </location>
</feature>
<evidence type="ECO:0000313" key="2">
    <source>
        <dbReference type="EnsemblPlants" id="TuG1812G0100003743.01.T01"/>
    </source>
</evidence>